<accession>A0A1M5R7W1</accession>
<keyword evidence="2" id="KW-1185">Reference proteome</keyword>
<organism evidence="1 2">
    <name type="scientific">Flavobacterium micromati</name>
    <dbReference type="NCBI Taxonomy" id="229205"/>
    <lineage>
        <taxon>Bacteria</taxon>
        <taxon>Pseudomonadati</taxon>
        <taxon>Bacteroidota</taxon>
        <taxon>Flavobacteriia</taxon>
        <taxon>Flavobacteriales</taxon>
        <taxon>Flavobacteriaceae</taxon>
        <taxon>Flavobacterium</taxon>
    </lineage>
</organism>
<protein>
    <submittedName>
        <fullName evidence="1">Putative transposase</fullName>
    </submittedName>
</protein>
<dbReference type="RefSeq" id="WP_073022166.1">
    <property type="nucleotide sequence ID" value="NZ_FQWF01000030.1"/>
</dbReference>
<proteinExistence type="predicted"/>
<dbReference type="GO" id="GO:0006313">
    <property type="term" value="P:DNA transposition"/>
    <property type="evidence" value="ECO:0007669"/>
    <property type="project" value="InterPro"/>
</dbReference>
<dbReference type="GO" id="GO:0004803">
    <property type="term" value="F:transposase activity"/>
    <property type="evidence" value="ECO:0007669"/>
    <property type="project" value="InterPro"/>
</dbReference>
<evidence type="ECO:0000313" key="1">
    <source>
        <dbReference type="EMBL" id="SHH22119.1"/>
    </source>
</evidence>
<sequence>MEKRKFTIEEKLKIIKEASEQGVKVTLEKYFVFPASYYAWKKKMETMGEEGFSHGMTPEQLKRIRELEKENRLLKEIVIQKELEGKLKDELLKKKLALEKKKKL</sequence>
<name>A0A1M5R7W1_9FLAO</name>
<dbReference type="InterPro" id="IPR009057">
    <property type="entry name" value="Homeodomain-like_sf"/>
</dbReference>
<dbReference type="Proteomes" id="UP000184020">
    <property type="component" value="Unassembled WGS sequence"/>
</dbReference>
<dbReference type="AlphaFoldDB" id="A0A1M5R7W1"/>
<dbReference type="GO" id="GO:0003677">
    <property type="term" value="F:DNA binding"/>
    <property type="evidence" value="ECO:0007669"/>
    <property type="project" value="InterPro"/>
</dbReference>
<reference evidence="2" key="1">
    <citation type="submission" date="2016-11" db="EMBL/GenBank/DDBJ databases">
        <authorList>
            <person name="Varghese N."/>
            <person name="Submissions S."/>
        </authorList>
    </citation>
    <scope>NUCLEOTIDE SEQUENCE [LARGE SCALE GENOMIC DNA]</scope>
    <source>
        <strain evidence="2">DSM 17659</strain>
    </source>
</reference>
<dbReference type="STRING" id="229205.SAMN05444372_1301"/>
<dbReference type="OrthoDB" id="1495855at2"/>
<dbReference type="InterPro" id="IPR002514">
    <property type="entry name" value="Transposase_8"/>
</dbReference>
<dbReference type="Pfam" id="PF01527">
    <property type="entry name" value="HTH_Tnp_1"/>
    <property type="match status" value="1"/>
</dbReference>
<dbReference type="SUPFAM" id="SSF46689">
    <property type="entry name" value="Homeodomain-like"/>
    <property type="match status" value="1"/>
</dbReference>
<dbReference type="EMBL" id="FQWF01000030">
    <property type="protein sequence ID" value="SHH22119.1"/>
    <property type="molecule type" value="Genomic_DNA"/>
</dbReference>
<evidence type="ECO:0000313" key="2">
    <source>
        <dbReference type="Proteomes" id="UP000184020"/>
    </source>
</evidence>
<gene>
    <name evidence="1" type="ORF">SAMN05444372_1301</name>
</gene>